<keyword evidence="2" id="KW-1185">Reference proteome</keyword>
<evidence type="ECO:0000313" key="1">
    <source>
        <dbReference type="EMBL" id="RUT01920.1"/>
    </source>
</evidence>
<reference evidence="1" key="1">
    <citation type="submission" date="2018-12" db="EMBL/GenBank/DDBJ databases">
        <authorList>
            <person name="Will S."/>
            <person name="Neumann-Schaal M."/>
            <person name="Henke P."/>
        </authorList>
    </citation>
    <scope>NUCLEOTIDE SEQUENCE</scope>
    <source>
        <strain evidence="1">PCC 7102</strain>
    </source>
</reference>
<dbReference type="Proteomes" id="UP000271624">
    <property type="component" value="Unassembled WGS sequence"/>
</dbReference>
<protein>
    <submittedName>
        <fullName evidence="1">Uncharacterized protein</fullName>
    </submittedName>
</protein>
<dbReference type="AlphaFoldDB" id="A0A433V739"/>
<comment type="caution">
    <text evidence="1">The sequence shown here is derived from an EMBL/GenBank/DDBJ whole genome shotgun (WGS) entry which is preliminary data.</text>
</comment>
<organism evidence="1 2">
    <name type="scientific">Dulcicalothrix desertica PCC 7102</name>
    <dbReference type="NCBI Taxonomy" id="232991"/>
    <lineage>
        <taxon>Bacteria</taxon>
        <taxon>Bacillati</taxon>
        <taxon>Cyanobacteriota</taxon>
        <taxon>Cyanophyceae</taxon>
        <taxon>Nostocales</taxon>
        <taxon>Calotrichaceae</taxon>
        <taxon>Dulcicalothrix</taxon>
    </lineage>
</organism>
<name>A0A433V739_9CYAN</name>
<gene>
    <name evidence="1" type="ORF">DSM106972_065430</name>
</gene>
<accession>A0A433V739</accession>
<sequence length="439" mass="50670">MVNAAKDYLHEQFPTLADDSDVALQRQLWHLMREQQASDSMAEICLRCYISHQIYQACIDLGVKFGKQHGFNHNDLLPIVLGDEVLQSFKHQKETGSYQSLATTILKTYNPDKGSLNTWVSRYVKQHSELKHFLLQHGVFLVSDWALLNDTNLKELQRILAGMYHLATFEVQQACELLVSYHAVYRADRLQFLAGSTLPCQPPTGEQLSRIATDLKTRTGKNFSNEAVLKQLQFISAKLREYRIIARGGAIKTLSYHQEEVEPIVERQQAMSNNEDQEENEFIQLYQQQLKESLDEALFQVIEEFIIKIQRRRPSQVESFIKGLELFHCRGESMTQIAPQIGVKQQYEVTRLLKLNDLRVDVRQRLLIILRTKVIDIAKQFTDIKQLQILDEALDEQITKIITQAESEARNPVRNQPLKSLFAHHLCLCLDKINLTPNS</sequence>
<proteinExistence type="predicted"/>
<dbReference type="OrthoDB" id="539713at2"/>
<evidence type="ECO:0000313" key="2">
    <source>
        <dbReference type="Proteomes" id="UP000271624"/>
    </source>
</evidence>
<reference evidence="1" key="2">
    <citation type="journal article" date="2019" name="Genome Biol. Evol.">
        <title>Day and night: Metabolic profiles and evolutionary relationships of six axenic non-marine cyanobacteria.</title>
        <authorList>
            <person name="Will S.E."/>
            <person name="Henke P."/>
            <person name="Boedeker C."/>
            <person name="Huang S."/>
            <person name="Brinkmann H."/>
            <person name="Rohde M."/>
            <person name="Jarek M."/>
            <person name="Friedl T."/>
            <person name="Seufert S."/>
            <person name="Schumacher M."/>
            <person name="Overmann J."/>
            <person name="Neumann-Schaal M."/>
            <person name="Petersen J."/>
        </authorList>
    </citation>
    <scope>NUCLEOTIDE SEQUENCE [LARGE SCALE GENOMIC DNA]</scope>
    <source>
        <strain evidence="1">PCC 7102</strain>
    </source>
</reference>
<dbReference type="EMBL" id="RSCL01000018">
    <property type="protein sequence ID" value="RUT01920.1"/>
    <property type="molecule type" value="Genomic_DNA"/>
</dbReference>